<evidence type="ECO:0000313" key="1">
    <source>
        <dbReference type="EMBL" id="RPD59515.1"/>
    </source>
</evidence>
<protein>
    <submittedName>
        <fullName evidence="1">Uncharacterized protein</fullName>
    </submittedName>
</protein>
<proteinExistence type="predicted"/>
<organism evidence="1 2">
    <name type="scientific">Lentinus tigrinus ALCF2SS1-6</name>
    <dbReference type="NCBI Taxonomy" id="1328759"/>
    <lineage>
        <taxon>Eukaryota</taxon>
        <taxon>Fungi</taxon>
        <taxon>Dikarya</taxon>
        <taxon>Basidiomycota</taxon>
        <taxon>Agaricomycotina</taxon>
        <taxon>Agaricomycetes</taxon>
        <taxon>Polyporales</taxon>
        <taxon>Polyporaceae</taxon>
        <taxon>Lentinus</taxon>
    </lineage>
</organism>
<sequence length="235" mass="26766">MHLLCHHVRRTHFVLHVTVFLDPSVDPKTLCPWCDERLPDEPTPHLHALISATKRVSRPEDQLTNPLGLRAPPAAFVGVCQRHRFEHDWIPHARQKGWPTKIAWDRLADRIIRLKTTLQAIVNNVDEDFVPSVAHGRRSMWLRKENEFWLIMKDLSLLRDKAIQTLHESVEYGVTMFPADNGEGDLSSGVASVPNGCLCFSMSFAAPTAQSRWLRALFPPIRRPNSLTAPIPSRN</sequence>
<dbReference type="Proteomes" id="UP000313359">
    <property type="component" value="Unassembled WGS sequence"/>
</dbReference>
<dbReference type="PANTHER" id="PTHR41391">
    <property type="entry name" value="RESTRICTION OF TELOMERE CAPPING PROTEIN 4"/>
    <property type="match status" value="1"/>
</dbReference>
<dbReference type="PANTHER" id="PTHR41391:SF1">
    <property type="entry name" value="RESTRICTION OF TELOMERE CAPPING PROTEIN 4"/>
    <property type="match status" value="1"/>
</dbReference>
<gene>
    <name evidence="1" type="ORF">L227DRAFT_503710</name>
</gene>
<reference evidence="1" key="1">
    <citation type="journal article" date="2018" name="Genome Biol. Evol.">
        <title>Genomics and development of Lentinus tigrinus, a white-rot wood-decaying mushroom with dimorphic fruiting bodies.</title>
        <authorList>
            <person name="Wu B."/>
            <person name="Xu Z."/>
            <person name="Knudson A."/>
            <person name="Carlson A."/>
            <person name="Chen N."/>
            <person name="Kovaka S."/>
            <person name="LaButti K."/>
            <person name="Lipzen A."/>
            <person name="Pennachio C."/>
            <person name="Riley R."/>
            <person name="Schakwitz W."/>
            <person name="Umezawa K."/>
            <person name="Ohm R.A."/>
            <person name="Grigoriev I.V."/>
            <person name="Nagy L.G."/>
            <person name="Gibbons J."/>
            <person name="Hibbett D."/>
        </authorList>
    </citation>
    <scope>NUCLEOTIDE SEQUENCE [LARGE SCALE GENOMIC DNA]</scope>
    <source>
        <strain evidence="1">ALCF2SS1-6</strain>
    </source>
</reference>
<dbReference type="AlphaFoldDB" id="A0A5C2S6P5"/>
<name>A0A5C2S6P5_9APHY</name>
<accession>A0A5C2S6P5</accession>
<evidence type="ECO:0000313" key="2">
    <source>
        <dbReference type="Proteomes" id="UP000313359"/>
    </source>
</evidence>
<dbReference type="InterPro" id="IPR039024">
    <property type="entry name" value="RTC4"/>
</dbReference>
<dbReference type="EMBL" id="ML122270">
    <property type="protein sequence ID" value="RPD59515.1"/>
    <property type="molecule type" value="Genomic_DNA"/>
</dbReference>
<dbReference type="OrthoDB" id="128308at2759"/>
<keyword evidence="2" id="KW-1185">Reference proteome</keyword>